<evidence type="ECO:0000313" key="1">
    <source>
        <dbReference type="Proteomes" id="UP000790787"/>
    </source>
</evidence>
<keyword evidence="1" id="KW-1185">Reference proteome</keyword>
<dbReference type="RefSeq" id="XP_075098986.1">
    <property type="nucleotide sequence ID" value="XM_075242885.1"/>
</dbReference>
<sequence>MGEYDFAFYWLFFLPALLLLFSIYFGSYLIKKFDNNDKDALPRPYPLLGHLVAILRNRNQNIVEWMCEVVNKSPSATFFLHLPLRRHPHILTSNPANVQHILKIRFEIYHKHRKFGVVLHDLCRDNVFLADGQR</sequence>
<evidence type="ECO:0000313" key="2">
    <source>
        <dbReference type="RefSeq" id="XP_075098986.1"/>
    </source>
</evidence>
<proteinExistence type="predicted"/>
<organism evidence="1 2">
    <name type="scientific">Nicotiana tabacum</name>
    <name type="common">Common tobacco</name>
    <dbReference type="NCBI Taxonomy" id="4097"/>
    <lineage>
        <taxon>Eukaryota</taxon>
        <taxon>Viridiplantae</taxon>
        <taxon>Streptophyta</taxon>
        <taxon>Embryophyta</taxon>
        <taxon>Tracheophyta</taxon>
        <taxon>Spermatophyta</taxon>
        <taxon>Magnoliopsida</taxon>
        <taxon>eudicotyledons</taxon>
        <taxon>Gunneridae</taxon>
        <taxon>Pentapetalae</taxon>
        <taxon>asterids</taxon>
        <taxon>lamiids</taxon>
        <taxon>Solanales</taxon>
        <taxon>Solanaceae</taxon>
        <taxon>Nicotianoideae</taxon>
        <taxon>Nicotianeae</taxon>
        <taxon>Nicotiana</taxon>
    </lineage>
</organism>
<protein>
    <submittedName>
        <fullName evidence="2">Cytochrome P450 94A1-like</fullName>
    </submittedName>
</protein>
<reference evidence="2" key="2">
    <citation type="submission" date="2025-08" db="UniProtKB">
        <authorList>
            <consortium name="RefSeq"/>
        </authorList>
    </citation>
    <scope>IDENTIFICATION</scope>
    <source>
        <tissue evidence="2">Leaf</tissue>
    </source>
</reference>
<dbReference type="Proteomes" id="UP000790787">
    <property type="component" value="Chromosome 22"/>
</dbReference>
<accession>A0AC58TP44</accession>
<gene>
    <name evidence="2" type="primary">LOC142175877</name>
</gene>
<reference evidence="1" key="1">
    <citation type="journal article" date="2014" name="Nat. Commun.">
        <title>The tobacco genome sequence and its comparison with those of tomato and potato.</title>
        <authorList>
            <person name="Sierro N."/>
            <person name="Battey J.N."/>
            <person name="Ouadi S."/>
            <person name="Bakaher N."/>
            <person name="Bovet L."/>
            <person name="Willig A."/>
            <person name="Goepfert S."/>
            <person name="Peitsch M.C."/>
            <person name="Ivanov N.V."/>
        </authorList>
    </citation>
    <scope>NUCLEOTIDE SEQUENCE [LARGE SCALE GENOMIC DNA]</scope>
</reference>
<name>A0AC58TP44_TOBAC</name>